<comment type="caution">
    <text evidence="1">The sequence shown here is derived from an EMBL/GenBank/DDBJ whole genome shotgun (WGS) entry which is preliminary data.</text>
</comment>
<proteinExistence type="predicted"/>
<keyword evidence="2" id="KW-1185">Reference proteome</keyword>
<protein>
    <submittedName>
        <fullName evidence="1">Uncharacterized protein</fullName>
    </submittedName>
</protein>
<organism evidence="1 2">
    <name type="scientific">Ameca splendens</name>
    <dbReference type="NCBI Taxonomy" id="208324"/>
    <lineage>
        <taxon>Eukaryota</taxon>
        <taxon>Metazoa</taxon>
        <taxon>Chordata</taxon>
        <taxon>Craniata</taxon>
        <taxon>Vertebrata</taxon>
        <taxon>Euteleostomi</taxon>
        <taxon>Actinopterygii</taxon>
        <taxon>Neopterygii</taxon>
        <taxon>Teleostei</taxon>
        <taxon>Neoteleostei</taxon>
        <taxon>Acanthomorphata</taxon>
        <taxon>Ovalentaria</taxon>
        <taxon>Atherinomorphae</taxon>
        <taxon>Cyprinodontiformes</taxon>
        <taxon>Goodeidae</taxon>
        <taxon>Ameca</taxon>
    </lineage>
</organism>
<name>A0ABV1A3S1_9TELE</name>
<gene>
    <name evidence="1" type="ORF">AMECASPLE_039127</name>
</gene>
<evidence type="ECO:0000313" key="2">
    <source>
        <dbReference type="Proteomes" id="UP001469553"/>
    </source>
</evidence>
<dbReference type="Proteomes" id="UP001469553">
    <property type="component" value="Unassembled WGS sequence"/>
</dbReference>
<reference evidence="1 2" key="1">
    <citation type="submission" date="2021-06" db="EMBL/GenBank/DDBJ databases">
        <authorList>
            <person name="Palmer J.M."/>
        </authorList>
    </citation>
    <scope>NUCLEOTIDE SEQUENCE [LARGE SCALE GENOMIC DNA]</scope>
    <source>
        <strain evidence="1 2">AS_MEX2019</strain>
        <tissue evidence="1">Muscle</tissue>
    </source>
</reference>
<sequence>MEHTETTKEHQSRREVTCCGGLITSGAPLSVRQKEVAQQAHHEPHHLRLPLGSLYVFLIREPASISWKDYGKRGRSTSAALLSMGKIQLTTNFTLSITEAMQPDSEDPVYSKGSSIFKC</sequence>
<dbReference type="EMBL" id="JAHRIP010083049">
    <property type="protein sequence ID" value="MEQ2313193.1"/>
    <property type="molecule type" value="Genomic_DNA"/>
</dbReference>
<evidence type="ECO:0000313" key="1">
    <source>
        <dbReference type="EMBL" id="MEQ2313193.1"/>
    </source>
</evidence>
<accession>A0ABV1A3S1</accession>